<protein>
    <submittedName>
        <fullName evidence="1">Oidioi.mRNA.OKI2018_I69.PAR.g12699.t1.cds</fullName>
    </submittedName>
</protein>
<accession>A0ABN7S6Q3</accession>
<gene>
    <name evidence="1" type="ORF">OKIOD_LOCUS4257</name>
</gene>
<dbReference type="Proteomes" id="UP001158576">
    <property type="component" value="Chromosome PAR"/>
</dbReference>
<evidence type="ECO:0000313" key="1">
    <source>
        <dbReference type="EMBL" id="CAG5090721.1"/>
    </source>
</evidence>
<dbReference type="EMBL" id="OU015568">
    <property type="protein sequence ID" value="CAG5090721.1"/>
    <property type="molecule type" value="Genomic_DNA"/>
</dbReference>
<evidence type="ECO:0000313" key="2">
    <source>
        <dbReference type="Proteomes" id="UP001158576"/>
    </source>
</evidence>
<keyword evidence="2" id="KW-1185">Reference proteome</keyword>
<sequence>MQEDEFALEFKKLTDISYREFENYPGIYPVYSANMDYQRRIARCSQYMTEKKAAQILRWAGNEEHNLHDATEPCHEDIHDMERFAPRPMDTDSQDTEKSSDVSFLDFDKLTENATSEKSFNRNPFLDNECCAGDDNNDYNENEAEIDENDAAQEAAERQDDAPFLEPDSSVEASLYAEYKPIRNVLSLTPNVFDDETLVRILPDRQVKELAMCKTKNCLFTHSDKQKMRKHESVCRTEPIDFIRQTVEGPGIMDHVHELVAEGFLPAFDYVQEYFLTFDIECLMQHGPYSEGVKFHRLTSVATYSSKGERQCFVRRGMEHEACEVMVTEFINYLICRQQDMARTIPQCIVDGIAHYEEKIEFENKKEGASIHDTARLRKKLKYLKDFFKLKIYSWVGERYDIVVLFPTLVSVLYHFVGGDTKLINFIKRANGYMLVEANNLSFRDFKNYTCPMSLEKLARSCGLDEKLFVKGAFPYEWYSNVKHLSEAKTMLSYPCFYSSMTLRNACFVAEMDKIIEAEIDWGNWRNDKEVLCTKISVFLKLYNITDDPSTIEHYATRSAEEGNDPYALYSEWTGTIWKLLVWSNEKRRWHFDENDAAT</sequence>
<name>A0ABN7S6Q3_OIKDI</name>
<proteinExistence type="predicted"/>
<reference evidence="1 2" key="1">
    <citation type="submission" date="2021-04" db="EMBL/GenBank/DDBJ databases">
        <authorList>
            <person name="Bliznina A."/>
        </authorList>
    </citation>
    <scope>NUCLEOTIDE SEQUENCE [LARGE SCALE GENOMIC DNA]</scope>
</reference>
<organism evidence="1 2">
    <name type="scientific">Oikopleura dioica</name>
    <name type="common">Tunicate</name>
    <dbReference type="NCBI Taxonomy" id="34765"/>
    <lineage>
        <taxon>Eukaryota</taxon>
        <taxon>Metazoa</taxon>
        <taxon>Chordata</taxon>
        <taxon>Tunicata</taxon>
        <taxon>Appendicularia</taxon>
        <taxon>Copelata</taxon>
        <taxon>Oikopleuridae</taxon>
        <taxon>Oikopleura</taxon>
    </lineage>
</organism>